<dbReference type="AlphaFoldDB" id="A0A9P1I6E5"/>
<name>A0A9P1I6E5_9PELO</name>
<dbReference type="GO" id="GO:0006397">
    <property type="term" value="P:mRNA processing"/>
    <property type="evidence" value="ECO:0007669"/>
    <property type="project" value="UniProtKB-KW"/>
</dbReference>
<comment type="similarity">
    <text evidence="2">Belongs to the SMN family.</text>
</comment>
<accession>A0A9P1I6E5</accession>
<gene>
    <name evidence="8" type="ORF">CAMP_LOCUS1776</name>
</gene>
<dbReference type="Proteomes" id="UP001152747">
    <property type="component" value="Unassembled WGS sequence"/>
</dbReference>
<evidence type="ECO:0000256" key="3">
    <source>
        <dbReference type="ARBA" id="ARBA00022664"/>
    </source>
</evidence>
<dbReference type="Gene3D" id="2.30.30.140">
    <property type="match status" value="1"/>
</dbReference>
<dbReference type="Pfam" id="PF20636">
    <property type="entry name" value="SMN_G2-BD"/>
    <property type="match status" value="1"/>
</dbReference>
<dbReference type="PANTHER" id="PTHR39267">
    <property type="entry name" value="SURVIVAL MOTOR NEURON-LIKE PROTEIN 1"/>
    <property type="match status" value="1"/>
</dbReference>
<dbReference type="GO" id="GO:0008380">
    <property type="term" value="P:RNA splicing"/>
    <property type="evidence" value="ECO:0007669"/>
    <property type="project" value="UniProtKB-KW"/>
</dbReference>
<dbReference type="Gene3D" id="3.40.190.10">
    <property type="entry name" value="Periplasmic binding protein-like II"/>
    <property type="match status" value="1"/>
</dbReference>
<evidence type="ECO:0000256" key="4">
    <source>
        <dbReference type="ARBA" id="ARBA00023187"/>
    </source>
</evidence>
<feature type="domain" description="Tudor" evidence="7">
    <location>
        <begin position="50"/>
        <end position="117"/>
    </location>
</feature>
<dbReference type="InterPro" id="IPR049481">
    <property type="entry name" value="SMN_G2-BD"/>
</dbReference>
<dbReference type="GO" id="GO:0005634">
    <property type="term" value="C:nucleus"/>
    <property type="evidence" value="ECO:0007669"/>
    <property type="project" value="UniProtKB-SubCell"/>
</dbReference>
<protein>
    <recommendedName>
        <fullName evidence="7">Tudor domain-containing protein</fullName>
    </recommendedName>
</protein>
<dbReference type="Pfam" id="PF20635">
    <property type="entry name" value="SMN_YG-box"/>
    <property type="match status" value="1"/>
</dbReference>
<feature type="region of interest" description="Disordered" evidence="6">
    <location>
        <begin position="118"/>
        <end position="170"/>
    </location>
</feature>
<comment type="subcellular location">
    <subcellularLocation>
        <location evidence="1">Nucleus</location>
    </subcellularLocation>
</comment>
<keyword evidence="4" id="KW-0508">mRNA splicing</keyword>
<evidence type="ECO:0000313" key="9">
    <source>
        <dbReference type="Proteomes" id="UP001152747"/>
    </source>
</evidence>
<evidence type="ECO:0000256" key="2">
    <source>
        <dbReference type="ARBA" id="ARBA00005371"/>
    </source>
</evidence>
<evidence type="ECO:0000256" key="1">
    <source>
        <dbReference type="ARBA" id="ARBA00004123"/>
    </source>
</evidence>
<evidence type="ECO:0000256" key="6">
    <source>
        <dbReference type="SAM" id="MobiDB-lite"/>
    </source>
</evidence>
<feature type="compositionally biased region" description="Low complexity" evidence="6">
    <location>
        <begin position="148"/>
        <end position="157"/>
    </location>
</feature>
<sequence length="209" mass="23819">MAEIFSKNEDVWDDTELIKMYEESISSTYKKVQKSQTSAEYTTSDGKKYTWKIGSKCMAPYRESAEQSEEEIEYFPAIIDWISENQKEAKVTFDGYGNQELVKIQDLWDENEIVETEETDGAETDVVMESPKPVKNSSSKKKHHHHQSSSTHSKLPILAPPPPPGLLNMVAPDETEALSSMLMSWYMSGYHTGYYQAISDSKKSHSRSK</sequence>
<evidence type="ECO:0000259" key="7">
    <source>
        <dbReference type="PROSITE" id="PS50304"/>
    </source>
</evidence>
<feature type="compositionally biased region" description="Basic residues" evidence="6">
    <location>
        <begin position="138"/>
        <end position="147"/>
    </location>
</feature>
<dbReference type="InterPro" id="IPR047313">
    <property type="entry name" value="SMN_C"/>
</dbReference>
<dbReference type="InterPro" id="IPR002999">
    <property type="entry name" value="Tudor"/>
</dbReference>
<keyword evidence="9" id="KW-1185">Reference proteome</keyword>
<dbReference type="PANTHER" id="PTHR39267:SF1">
    <property type="entry name" value="SURVIVAL MOTOR NEURON PROTEIN"/>
    <property type="match status" value="1"/>
</dbReference>
<reference evidence="8" key="1">
    <citation type="submission" date="2022-11" db="EMBL/GenBank/DDBJ databases">
        <authorList>
            <person name="Kikuchi T."/>
        </authorList>
    </citation>
    <scope>NUCLEOTIDE SEQUENCE</scope>
    <source>
        <strain evidence="8">PS1010</strain>
    </source>
</reference>
<organism evidence="8 9">
    <name type="scientific">Caenorhabditis angaria</name>
    <dbReference type="NCBI Taxonomy" id="860376"/>
    <lineage>
        <taxon>Eukaryota</taxon>
        <taxon>Metazoa</taxon>
        <taxon>Ecdysozoa</taxon>
        <taxon>Nematoda</taxon>
        <taxon>Chromadorea</taxon>
        <taxon>Rhabditida</taxon>
        <taxon>Rhabditina</taxon>
        <taxon>Rhabditomorpha</taxon>
        <taxon>Rhabditoidea</taxon>
        <taxon>Rhabditidae</taxon>
        <taxon>Peloderinae</taxon>
        <taxon>Caenorhabditis</taxon>
    </lineage>
</organism>
<proteinExistence type="inferred from homology"/>
<dbReference type="EMBL" id="CANHGI010000001">
    <property type="protein sequence ID" value="CAI5439139.1"/>
    <property type="molecule type" value="Genomic_DNA"/>
</dbReference>
<keyword evidence="5" id="KW-0539">Nucleus</keyword>
<dbReference type="InterPro" id="IPR040424">
    <property type="entry name" value="Smn1"/>
</dbReference>
<dbReference type="OrthoDB" id="197400at2759"/>
<dbReference type="SMART" id="SM00333">
    <property type="entry name" value="TUDOR"/>
    <property type="match status" value="1"/>
</dbReference>
<keyword evidence="3" id="KW-0507">mRNA processing</keyword>
<evidence type="ECO:0000256" key="5">
    <source>
        <dbReference type="ARBA" id="ARBA00023242"/>
    </source>
</evidence>
<comment type="caution">
    <text evidence="8">The sequence shown here is derived from an EMBL/GenBank/DDBJ whole genome shotgun (WGS) entry which is preliminary data.</text>
</comment>
<dbReference type="PROSITE" id="PS50304">
    <property type="entry name" value="TUDOR"/>
    <property type="match status" value="1"/>
</dbReference>
<evidence type="ECO:0000313" key="8">
    <source>
        <dbReference type="EMBL" id="CAI5439139.1"/>
    </source>
</evidence>
<dbReference type="CDD" id="cd22852">
    <property type="entry name" value="SMN_C"/>
    <property type="match status" value="1"/>
</dbReference>
<dbReference type="SUPFAM" id="SSF63748">
    <property type="entry name" value="Tudor/PWWP/MBT"/>
    <property type="match status" value="1"/>
</dbReference>